<reference evidence="10" key="1">
    <citation type="submission" date="2023-08" db="EMBL/GenBank/DDBJ databases">
        <authorList>
            <person name="Alioto T."/>
            <person name="Alioto T."/>
            <person name="Gomez Garrido J."/>
        </authorList>
    </citation>
    <scope>NUCLEOTIDE SEQUENCE</scope>
</reference>
<dbReference type="InterPro" id="IPR051051">
    <property type="entry name" value="E3_ubiq-ligase_TRIM/RNF"/>
</dbReference>
<dbReference type="InterPro" id="IPR001841">
    <property type="entry name" value="Znf_RING"/>
</dbReference>
<dbReference type="Pfam" id="PF00622">
    <property type="entry name" value="SPRY"/>
    <property type="match status" value="1"/>
</dbReference>
<dbReference type="Pfam" id="PF00643">
    <property type="entry name" value="zf-B_box"/>
    <property type="match status" value="1"/>
</dbReference>
<dbReference type="InterPro" id="IPR013320">
    <property type="entry name" value="ConA-like_dom_sf"/>
</dbReference>
<dbReference type="SMART" id="SM00184">
    <property type="entry name" value="RING"/>
    <property type="match status" value="1"/>
</dbReference>
<protein>
    <submittedName>
        <fullName evidence="10">E3 ubiquitin-protein ligase TRIM8-like</fullName>
    </submittedName>
</protein>
<evidence type="ECO:0000256" key="6">
    <source>
        <dbReference type="PROSITE-ProRule" id="PRU00024"/>
    </source>
</evidence>
<keyword evidence="1" id="KW-0399">Innate immunity</keyword>
<dbReference type="AlphaFoldDB" id="A0AAV1FMD1"/>
<dbReference type="GO" id="GO:0045087">
    <property type="term" value="P:innate immune response"/>
    <property type="evidence" value="ECO:0007669"/>
    <property type="project" value="UniProtKB-KW"/>
</dbReference>
<dbReference type="CDD" id="cd19769">
    <property type="entry name" value="Bbox2_TRIM16-like"/>
    <property type="match status" value="1"/>
</dbReference>
<dbReference type="Pfam" id="PF13445">
    <property type="entry name" value="zf-RING_UBOX"/>
    <property type="match status" value="1"/>
</dbReference>
<sequence>MATDRSFPSEDQFLCAICLDVFTDPVSIPCGHNFCKACISQHWKNQELCKCPLCNEKFSRGLKLCVNTAFREVVEDFKKQNLLSNNQSVKPGQVACDCCLGKKLKACKTCLVCLTSFCETHLQPHREVPALKRHKLTNPVHDLEKKICKKHNKILELFCRNDQTQICVLCTDHSTHETVPLKEPYVDKTVRMKKTNVEVQGAKQRSGKKGKKSKILATRKDEDEDGVIKAAYRFLPGNMGISEGRYCYAVECPGGDFVLGIVRESLLRKHLKPDPRNGNWLILLRDDCDCCTALHKNPSTFKLMRKPERIGVFVDYDKKLVTFFDADSGVDSGVPFFSFLNCDFRERVFLFCGKREGWVEGIRKRLQNIQHPEILFLLFVLFMVFVSQTQT</sequence>
<name>A0AAV1FMD1_XYRNO</name>
<dbReference type="PROSITE" id="PS50188">
    <property type="entry name" value="B302_SPRY"/>
    <property type="match status" value="1"/>
</dbReference>
<keyword evidence="11" id="KW-1185">Reference proteome</keyword>
<dbReference type="GO" id="GO:0016567">
    <property type="term" value="P:protein ubiquitination"/>
    <property type="evidence" value="ECO:0007669"/>
    <property type="project" value="InterPro"/>
</dbReference>
<accession>A0AAV1FMD1</accession>
<dbReference type="SUPFAM" id="SSF57850">
    <property type="entry name" value="RING/U-box"/>
    <property type="match status" value="1"/>
</dbReference>
<dbReference type="SMART" id="SM00504">
    <property type="entry name" value="Ubox"/>
    <property type="match status" value="1"/>
</dbReference>
<dbReference type="PANTHER" id="PTHR25465">
    <property type="entry name" value="B-BOX DOMAIN CONTAINING"/>
    <property type="match status" value="1"/>
</dbReference>
<dbReference type="Gene3D" id="4.10.830.40">
    <property type="match status" value="1"/>
</dbReference>
<dbReference type="GO" id="GO:0008270">
    <property type="term" value="F:zinc ion binding"/>
    <property type="evidence" value="ECO:0007669"/>
    <property type="project" value="UniProtKB-KW"/>
</dbReference>
<evidence type="ECO:0000259" key="7">
    <source>
        <dbReference type="PROSITE" id="PS50089"/>
    </source>
</evidence>
<evidence type="ECO:0000259" key="9">
    <source>
        <dbReference type="PROSITE" id="PS50188"/>
    </source>
</evidence>
<feature type="domain" description="B box-type" evidence="8">
    <location>
        <begin position="143"/>
        <end position="181"/>
    </location>
</feature>
<dbReference type="PANTHER" id="PTHR25465:SF32">
    <property type="entry name" value="BLOODTHIRSTY-RELATED GENE FAMILY, MEMBER 16 ISOFORM X1-RELATED"/>
    <property type="match status" value="1"/>
</dbReference>
<gene>
    <name evidence="10" type="ORF">XNOV1_A012103</name>
</gene>
<keyword evidence="5" id="KW-0391">Immunity</keyword>
<dbReference type="SUPFAM" id="SSF49899">
    <property type="entry name" value="Concanavalin A-like lectins/glucanases"/>
    <property type="match status" value="1"/>
</dbReference>
<dbReference type="InterPro" id="IPR027370">
    <property type="entry name" value="Znf-RING_euk"/>
</dbReference>
<proteinExistence type="predicted"/>
<dbReference type="InterPro" id="IPR003879">
    <property type="entry name" value="Butyrophylin_SPRY"/>
</dbReference>
<dbReference type="PROSITE" id="PS50119">
    <property type="entry name" value="ZF_BBOX"/>
    <property type="match status" value="1"/>
</dbReference>
<evidence type="ECO:0000313" key="11">
    <source>
        <dbReference type="Proteomes" id="UP001178508"/>
    </source>
</evidence>
<keyword evidence="3 6" id="KW-0863">Zinc-finger</keyword>
<dbReference type="InterPro" id="IPR043136">
    <property type="entry name" value="B30.2/SPRY_sf"/>
</dbReference>
<dbReference type="PRINTS" id="PR01407">
    <property type="entry name" value="BUTYPHLNCDUF"/>
</dbReference>
<keyword evidence="2" id="KW-0479">Metal-binding</keyword>
<dbReference type="InterPro" id="IPR003613">
    <property type="entry name" value="Ubox_domain"/>
</dbReference>
<evidence type="ECO:0000256" key="5">
    <source>
        <dbReference type="ARBA" id="ARBA00022859"/>
    </source>
</evidence>
<dbReference type="SUPFAM" id="SSF57845">
    <property type="entry name" value="B-box zinc-binding domain"/>
    <property type="match status" value="1"/>
</dbReference>
<dbReference type="Gene3D" id="2.60.120.920">
    <property type="match status" value="1"/>
</dbReference>
<dbReference type="PROSITE" id="PS00518">
    <property type="entry name" value="ZF_RING_1"/>
    <property type="match status" value="1"/>
</dbReference>
<evidence type="ECO:0000256" key="4">
    <source>
        <dbReference type="ARBA" id="ARBA00022833"/>
    </source>
</evidence>
<dbReference type="EMBL" id="OY660871">
    <property type="protein sequence ID" value="CAJ1062085.1"/>
    <property type="molecule type" value="Genomic_DNA"/>
</dbReference>
<feature type="domain" description="RING-type" evidence="7">
    <location>
        <begin position="15"/>
        <end position="55"/>
    </location>
</feature>
<dbReference type="GO" id="GO:0004842">
    <property type="term" value="F:ubiquitin-protein transferase activity"/>
    <property type="evidence" value="ECO:0007669"/>
    <property type="project" value="InterPro"/>
</dbReference>
<dbReference type="InterPro" id="IPR000315">
    <property type="entry name" value="Znf_B-box"/>
</dbReference>
<dbReference type="PROSITE" id="PS50089">
    <property type="entry name" value="ZF_RING_2"/>
    <property type="match status" value="1"/>
</dbReference>
<evidence type="ECO:0000256" key="3">
    <source>
        <dbReference type="ARBA" id="ARBA00022771"/>
    </source>
</evidence>
<dbReference type="SMART" id="SM00336">
    <property type="entry name" value="BBOX"/>
    <property type="match status" value="1"/>
</dbReference>
<dbReference type="Gene3D" id="3.30.40.10">
    <property type="entry name" value="Zinc/RING finger domain, C3HC4 (zinc finger)"/>
    <property type="match status" value="1"/>
</dbReference>
<dbReference type="InterPro" id="IPR001870">
    <property type="entry name" value="B30.2/SPRY"/>
</dbReference>
<dbReference type="InterPro" id="IPR017907">
    <property type="entry name" value="Znf_RING_CS"/>
</dbReference>
<evidence type="ECO:0000256" key="2">
    <source>
        <dbReference type="ARBA" id="ARBA00022723"/>
    </source>
</evidence>
<evidence type="ECO:0000256" key="1">
    <source>
        <dbReference type="ARBA" id="ARBA00022588"/>
    </source>
</evidence>
<dbReference type="Proteomes" id="UP001178508">
    <property type="component" value="Chromosome 8"/>
</dbReference>
<dbReference type="InterPro" id="IPR003877">
    <property type="entry name" value="SPRY_dom"/>
</dbReference>
<evidence type="ECO:0000259" key="8">
    <source>
        <dbReference type="PROSITE" id="PS50119"/>
    </source>
</evidence>
<dbReference type="Gene3D" id="3.30.160.60">
    <property type="entry name" value="Classic Zinc Finger"/>
    <property type="match status" value="1"/>
</dbReference>
<feature type="domain" description="B30.2/SPRY" evidence="9">
    <location>
        <begin position="184"/>
        <end position="371"/>
    </location>
</feature>
<keyword evidence="4" id="KW-0862">Zinc</keyword>
<organism evidence="10 11">
    <name type="scientific">Xyrichtys novacula</name>
    <name type="common">Pearly razorfish</name>
    <name type="synonym">Hemipteronotus novacula</name>
    <dbReference type="NCBI Taxonomy" id="13765"/>
    <lineage>
        <taxon>Eukaryota</taxon>
        <taxon>Metazoa</taxon>
        <taxon>Chordata</taxon>
        <taxon>Craniata</taxon>
        <taxon>Vertebrata</taxon>
        <taxon>Euteleostomi</taxon>
        <taxon>Actinopterygii</taxon>
        <taxon>Neopterygii</taxon>
        <taxon>Teleostei</taxon>
        <taxon>Neoteleostei</taxon>
        <taxon>Acanthomorphata</taxon>
        <taxon>Eupercaria</taxon>
        <taxon>Labriformes</taxon>
        <taxon>Labridae</taxon>
        <taxon>Xyrichtys</taxon>
    </lineage>
</organism>
<dbReference type="InterPro" id="IPR013083">
    <property type="entry name" value="Znf_RING/FYVE/PHD"/>
</dbReference>
<evidence type="ECO:0000313" key="10">
    <source>
        <dbReference type="EMBL" id="CAJ1062085.1"/>
    </source>
</evidence>